<evidence type="ECO:0000313" key="2">
    <source>
        <dbReference type="Proteomes" id="UP001215143"/>
    </source>
</evidence>
<accession>A0ABY7W1Z7</accession>
<proteinExistence type="predicted"/>
<protein>
    <submittedName>
        <fullName evidence="1">Phage tail protein</fullName>
    </submittedName>
</protein>
<organism evidence="1 2">
    <name type="scientific">Shouchella hunanensis</name>
    <dbReference type="NCBI Taxonomy" id="766894"/>
    <lineage>
        <taxon>Bacteria</taxon>
        <taxon>Bacillati</taxon>
        <taxon>Bacillota</taxon>
        <taxon>Bacilli</taxon>
        <taxon>Bacillales</taxon>
        <taxon>Bacillaceae</taxon>
        <taxon>Shouchella</taxon>
    </lineage>
</organism>
<dbReference type="NCBIfam" id="NF047353">
    <property type="entry name" value="tube_lmo2291"/>
    <property type="match status" value="1"/>
</dbReference>
<reference evidence="1 2" key="1">
    <citation type="submission" date="2023-02" db="EMBL/GenBank/DDBJ databases">
        <authorList>
            <person name="Liu G."/>
        </authorList>
    </citation>
    <scope>NUCLEOTIDE SEQUENCE [LARGE SCALE GENOMIC DNA]</scope>
    <source>
        <strain evidence="1 2">DSM 23008</strain>
    </source>
</reference>
<dbReference type="RefSeq" id="WP_274272464.1">
    <property type="nucleotide sequence ID" value="NZ_CP117834.1"/>
</dbReference>
<gene>
    <name evidence="1" type="ORF">PQ477_15835</name>
</gene>
<keyword evidence="2" id="KW-1185">Reference proteome</keyword>
<name>A0ABY7W1Z7_9BACI</name>
<sequence length="167" mass="18629">MKPFKQRLEYNLQFFARQKNALTSYFVAPIPENGEEPEWMELARWISSVTDDSDEGTEDMGYYDGDGTPETDVMSVKEAYSFEGTYDHTDPAMRFVASLKRNIGQARKIMMKKVESHGDTAIGRATVANIVASGGEATEYGAFSCLISFDRKPEVTENEPETAGIEA</sequence>
<evidence type="ECO:0000313" key="1">
    <source>
        <dbReference type="EMBL" id="WDF02957.1"/>
    </source>
</evidence>
<dbReference type="EMBL" id="CP117834">
    <property type="protein sequence ID" value="WDF02957.1"/>
    <property type="molecule type" value="Genomic_DNA"/>
</dbReference>
<dbReference type="Proteomes" id="UP001215143">
    <property type="component" value="Chromosome"/>
</dbReference>